<comment type="caution">
    <text evidence="1">The sequence shown here is derived from an EMBL/GenBank/DDBJ whole genome shotgun (WGS) entry which is preliminary data.</text>
</comment>
<organism evidence="1 2">
    <name type="scientific">Rhizobium skierniewicense</name>
    <dbReference type="NCBI Taxonomy" id="984260"/>
    <lineage>
        <taxon>Bacteria</taxon>
        <taxon>Pseudomonadati</taxon>
        <taxon>Pseudomonadota</taxon>
        <taxon>Alphaproteobacteria</taxon>
        <taxon>Hyphomicrobiales</taxon>
        <taxon>Rhizobiaceae</taxon>
        <taxon>Rhizobium/Agrobacterium group</taxon>
        <taxon>Rhizobium</taxon>
    </lineage>
</organism>
<dbReference type="EMBL" id="JACIDV010000018">
    <property type="protein sequence ID" value="MBB3948390.1"/>
    <property type="molecule type" value="Genomic_DNA"/>
</dbReference>
<evidence type="ECO:0000313" key="2">
    <source>
        <dbReference type="Proteomes" id="UP000565286"/>
    </source>
</evidence>
<keyword evidence="2" id="KW-1185">Reference proteome</keyword>
<accession>A0A7W6CGR4</accession>
<dbReference type="AlphaFoldDB" id="A0A7W6CGR4"/>
<proteinExistence type="predicted"/>
<dbReference type="Proteomes" id="UP000565286">
    <property type="component" value="Unassembled WGS sequence"/>
</dbReference>
<reference evidence="1 2" key="1">
    <citation type="submission" date="2020-08" db="EMBL/GenBank/DDBJ databases">
        <title>Genomic Encyclopedia of Type Strains, Phase IV (KMG-IV): sequencing the most valuable type-strain genomes for metagenomic binning, comparative biology and taxonomic classification.</title>
        <authorList>
            <person name="Goeker M."/>
        </authorList>
    </citation>
    <scope>NUCLEOTIDE SEQUENCE [LARGE SCALE GENOMIC DNA]</scope>
    <source>
        <strain evidence="1 2">DSM 26438</strain>
    </source>
</reference>
<dbReference type="RefSeq" id="WP_234911049.1">
    <property type="nucleotide sequence ID" value="NZ_JACIDV010000018.1"/>
</dbReference>
<evidence type="ECO:0000313" key="1">
    <source>
        <dbReference type="EMBL" id="MBB3948390.1"/>
    </source>
</evidence>
<gene>
    <name evidence="1" type="ORF">GGQ73_004377</name>
</gene>
<protein>
    <submittedName>
        <fullName evidence="1">Uncharacterized protein</fullName>
    </submittedName>
</protein>
<name>A0A7W6CGR4_9HYPH</name>
<sequence length="56" mass="6311">MTKDRLSDDERAFVFENWHEGADFNNGAAGAFFTPYDLAADFALDGKRQGDPIWRG</sequence>